<keyword evidence="3" id="KW-0732">Signal</keyword>
<evidence type="ECO:0000256" key="3">
    <source>
        <dbReference type="SAM" id="SignalP"/>
    </source>
</evidence>
<name>A0ABR4N596_9FUNG</name>
<keyword evidence="2" id="KW-0812">Transmembrane</keyword>
<evidence type="ECO:0000256" key="1">
    <source>
        <dbReference type="SAM" id="MobiDB-lite"/>
    </source>
</evidence>
<feature type="region of interest" description="Disordered" evidence="1">
    <location>
        <begin position="451"/>
        <end position="476"/>
    </location>
</feature>
<accession>A0ABR4N596</accession>
<keyword evidence="5" id="KW-1185">Reference proteome</keyword>
<evidence type="ECO:0000313" key="4">
    <source>
        <dbReference type="EMBL" id="KAL2914656.1"/>
    </source>
</evidence>
<dbReference type="EMBL" id="JADGIZ020000031">
    <property type="protein sequence ID" value="KAL2914656.1"/>
    <property type="molecule type" value="Genomic_DNA"/>
</dbReference>
<proteinExistence type="predicted"/>
<organism evidence="4 5">
    <name type="scientific">Polyrhizophydium stewartii</name>
    <dbReference type="NCBI Taxonomy" id="2732419"/>
    <lineage>
        <taxon>Eukaryota</taxon>
        <taxon>Fungi</taxon>
        <taxon>Fungi incertae sedis</taxon>
        <taxon>Chytridiomycota</taxon>
        <taxon>Chytridiomycota incertae sedis</taxon>
        <taxon>Chytridiomycetes</taxon>
        <taxon>Rhizophydiales</taxon>
        <taxon>Rhizophydiales incertae sedis</taxon>
        <taxon>Polyrhizophydium</taxon>
    </lineage>
</organism>
<protein>
    <submittedName>
        <fullName evidence="4">Uncharacterized protein</fullName>
    </submittedName>
</protein>
<feature type="signal peptide" evidence="3">
    <location>
        <begin position="1"/>
        <end position="45"/>
    </location>
</feature>
<keyword evidence="2" id="KW-0472">Membrane</keyword>
<evidence type="ECO:0000313" key="5">
    <source>
        <dbReference type="Proteomes" id="UP001527925"/>
    </source>
</evidence>
<feature type="transmembrane region" description="Helical" evidence="2">
    <location>
        <begin position="326"/>
        <end position="348"/>
    </location>
</feature>
<dbReference type="InterPro" id="IPR006311">
    <property type="entry name" value="TAT_signal"/>
</dbReference>
<feature type="chain" id="PRO_5047208596" evidence="3">
    <location>
        <begin position="46"/>
        <end position="620"/>
    </location>
</feature>
<dbReference type="Proteomes" id="UP001527925">
    <property type="component" value="Unassembled WGS sequence"/>
</dbReference>
<sequence length="620" mass="63710">MNCAGSDSRAPWAAAARRGRRGIARAALAALAAAAALAPAPRAAAQWIQVLQVPRCRNSTLAIAGRGLSLDTVTPATRPGAAPQCVNDLGAGMLLPPLPAGAAGFRHYQLDANYTAVTLLSCADAACTQCTPVALLPIIDVAAAAAARNQTPPAAPECGFYSKIITNDTLLSAKNLEFSTTFGGAANATAAYAAIAAVSKSPHLCSDRLWFGRIQFIYEECAMVSPDTWFKSDFGDDNITAYACTSPGCTSGCTPVTTFFKPAPAGSLICHQESPFDMLFSTVKVLNPKSRYAIPAATDFWPHFGVMPPTAPQPPSQSSSLSTSTIAIISVACAIGIAVIVGAAFVFMRINRSRSGRRAGMAGGSDGYADGRADAYKMANRNPKASGEPLQSSSTMLRAEDTGVCDSDGADNLGDISIDGARSTSSVVPGLRPVPPPLAISGLVPGISAGGQSSLSSAGGSRSSGELRLPLSSSQSKQSLAAHTSLLGALGMPPGASTVSSIVAQPSSSTTRVPLTHESTVFTTAPADPDAPLHIISVSSTIGSSSNSGSDGAVVGSRRAPESHKALEHRANTIVEPPASFQTDPIRELQGERQAFPLREIESAHQADPIMEVLAAKKQA</sequence>
<evidence type="ECO:0000256" key="2">
    <source>
        <dbReference type="SAM" id="Phobius"/>
    </source>
</evidence>
<dbReference type="PROSITE" id="PS51318">
    <property type="entry name" value="TAT"/>
    <property type="match status" value="1"/>
</dbReference>
<gene>
    <name evidence="4" type="ORF">HK105_205795</name>
</gene>
<reference evidence="4 5" key="1">
    <citation type="submission" date="2023-09" db="EMBL/GenBank/DDBJ databases">
        <title>Pangenome analysis of Batrachochytrium dendrobatidis and related Chytrids.</title>
        <authorList>
            <person name="Yacoub M.N."/>
            <person name="Stajich J.E."/>
            <person name="James T.Y."/>
        </authorList>
    </citation>
    <scope>NUCLEOTIDE SEQUENCE [LARGE SCALE GENOMIC DNA]</scope>
    <source>
        <strain evidence="4 5">JEL0888</strain>
    </source>
</reference>
<comment type="caution">
    <text evidence="4">The sequence shown here is derived from an EMBL/GenBank/DDBJ whole genome shotgun (WGS) entry which is preliminary data.</text>
</comment>
<keyword evidence="2" id="KW-1133">Transmembrane helix</keyword>